<protein>
    <submittedName>
        <fullName evidence="1">DUF1819 family protein</fullName>
    </submittedName>
</protein>
<dbReference type="Pfam" id="PF08849">
    <property type="entry name" value="BrxA"/>
    <property type="match status" value="1"/>
</dbReference>
<evidence type="ECO:0000313" key="2">
    <source>
        <dbReference type="Proteomes" id="UP000763447"/>
    </source>
</evidence>
<evidence type="ECO:0000313" key="1">
    <source>
        <dbReference type="EMBL" id="NLR17434.1"/>
    </source>
</evidence>
<accession>A0ABX1KUX4</accession>
<name>A0ABX1KUX4_9LACO</name>
<dbReference type="InterPro" id="IPR023137">
    <property type="entry name" value="BrxA_sf"/>
</dbReference>
<proteinExistence type="predicted"/>
<dbReference type="EMBL" id="JAAXLJ010000001">
    <property type="protein sequence ID" value="NLR17434.1"/>
    <property type="molecule type" value="Genomic_DNA"/>
</dbReference>
<sequence>MDEYSAGAVKYGFWFNEFDQLIRWVLDGTSDQSIKDQLQDGVFLKQKSRQRSLNVTSRLLTRIHSLTTELQKLYPDLDRDNQRLLVLISIMNTDRLIHDFMITCFKDAVVLGDERLQDYELDAFFTRMQATHESIAKWQDQTITRLKGTIRNYLRESGIVRSEGDDLVLRRPLLDPRLIDALVNASLQEYLVTFTGRTYE</sequence>
<dbReference type="Proteomes" id="UP000763447">
    <property type="component" value="Unassembled WGS sequence"/>
</dbReference>
<reference evidence="1 2" key="1">
    <citation type="submission" date="2020-04" db="EMBL/GenBank/DDBJ databases">
        <title>A novel species of genus Lactobacillus that was isolated from fermented food Zha-chili.</title>
        <authorList>
            <person name="Zhang Z."/>
        </authorList>
    </citation>
    <scope>NUCLEOTIDE SEQUENCE [LARGE SCALE GENOMIC DNA]</scope>
    <source>
        <strain evidence="2">HBUAS51383</strain>
    </source>
</reference>
<gene>
    <name evidence="1" type="ORF">HC026_00715</name>
</gene>
<organism evidence="1 2">
    <name type="scientific">Secundilactobacillus angelensis</name>
    <dbReference type="NCBI Taxonomy" id="2722706"/>
    <lineage>
        <taxon>Bacteria</taxon>
        <taxon>Bacillati</taxon>
        <taxon>Bacillota</taxon>
        <taxon>Bacilli</taxon>
        <taxon>Lactobacillales</taxon>
        <taxon>Lactobacillaceae</taxon>
        <taxon>Secundilactobacillus</taxon>
    </lineage>
</organism>
<comment type="caution">
    <text evidence="1">The sequence shown here is derived from an EMBL/GenBank/DDBJ whole genome shotgun (WGS) entry which is preliminary data.</text>
</comment>
<dbReference type="InterPro" id="IPR014948">
    <property type="entry name" value="BrxA"/>
</dbReference>
<keyword evidence="2" id="KW-1185">Reference proteome</keyword>
<dbReference type="RefSeq" id="WP_168924052.1">
    <property type="nucleotide sequence ID" value="NZ_JAAXLJ010000001.1"/>
</dbReference>
<dbReference type="Gene3D" id="1.10.3540.10">
    <property type="entry name" value="uncharacterized protein from magnetospirillum magneticum domain"/>
    <property type="match status" value="1"/>
</dbReference>